<dbReference type="PANTHER" id="PTHR24345">
    <property type="entry name" value="SERINE/THREONINE-PROTEIN KINASE PLK"/>
    <property type="match status" value="1"/>
</dbReference>
<dbReference type="AlphaFoldDB" id="A0A485KLU1"/>
<dbReference type="EMBL" id="CAADRA010005142">
    <property type="protein sequence ID" value="VFT85866.1"/>
    <property type="molecule type" value="Genomic_DNA"/>
</dbReference>
<dbReference type="InterPro" id="IPR011009">
    <property type="entry name" value="Kinase-like_dom_sf"/>
</dbReference>
<dbReference type="Pfam" id="PF00069">
    <property type="entry name" value="Pkinase"/>
    <property type="match status" value="1"/>
</dbReference>
<keyword evidence="9" id="KW-1185">Reference proteome</keyword>
<evidence type="ECO:0000259" key="6">
    <source>
        <dbReference type="PROSITE" id="PS50011"/>
    </source>
</evidence>
<evidence type="ECO:0000256" key="3">
    <source>
        <dbReference type="ARBA" id="ARBA00022741"/>
    </source>
</evidence>
<dbReference type="PROSITE" id="PS50011">
    <property type="entry name" value="PROTEIN_KINASE_DOM"/>
    <property type="match status" value="1"/>
</dbReference>
<keyword evidence="3" id="KW-0547">Nucleotide-binding</keyword>
<dbReference type="GO" id="GO:0005524">
    <property type="term" value="F:ATP binding"/>
    <property type="evidence" value="ECO:0007669"/>
    <property type="project" value="UniProtKB-KW"/>
</dbReference>
<evidence type="ECO:0000256" key="1">
    <source>
        <dbReference type="ARBA" id="ARBA00022527"/>
    </source>
</evidence>
<dbReference type="EMBL" id="VJMH01005121">
    <property type="protein sequence ID" value="KAF0700498.1"/>
    <property type="molecule type" value="Genomic_DNA"/>
</dbReference>
<keyword evidence="1" id="KW-0723">Serine/threonine-protein kinase</keyword>
<evidence type="ECO:0000256" key="4">
    <source>
        <dbReference type="ARBA" id="ARBA00022777"/>
    </source>
</evidence>
<keyword evidence="5" id="KW-0067">ATP-binding</keyword>
<evidence type="ECO:0000313" key="7">
    <source>
        <dbReference type="EMBL" id="KAF0700498.1"/>
    </source>
</evidence>
<organism evidence="8 9">
    <name type="scientific">Aphanomyces stellatus</name>
    <dbReference type="NCBI Taxonomy" id="120398"/>
    <lineage>
        <taxon>Eukaryota</taxon>
        <taxon>Sar</taxon>
        <taxon>Stramenopiles</taxon>
        <taxon>Oomycota</taxon>
        <taxon>Saprolegniomycetes</taxon>
        <taxon>Saprolegniales</taxon>
        <taxon>Verrucalvaceae</taxon>
        <taxon>Aphanomyces</taxon>
    </lineage>
</organism>
<proteinExistence type="predicted"/>
<evidence type="ECO:0000313" key="8">
    <source>
        <dbReference type="EMBL" id="VFT85866.1"/>
    </source>
</evidence>
<keyword evidence="2" id="KW-0808">Transferase</keyword>
<protein>
    <submittedName>
        <fullName evidence="8">Aste57867_8982 protein</fullName>
    </submittedName>
</protein>
<gene>
    <name evidence="8" type="primary">Aste57867_8982</name>
    <name evidence="7" type="ORF">As57867_008947</name>
    <name evidence="8" type="ORF">ASTE57867_8982</name>
</gene>
<evidence type="ECO:0000313" key="9">
    <source>
        <dbReference type="Proteomes" id="UP000332933"/>
    </source>
</evidence>
<sequence length="328" mass="36003">MGRYIVKKVLAKALYGQVLLCQDTHTTDLVAVKRIHLGAASARTVADSSTAIAEDFAFEKAVHGALSSGGGHRHVLQLHDTFVQDGYDHLVLTYCARGDLFERVNGRGGLELDVARRYFRQIAAAVGFMHSRGVAHRDLSLENVLLDAQNNCHVCDFGLAAKTMTLRHETVGKPFYMAPEVLATGQLYDPAQADVWSLGVMLFMMITGAPLCETASSQDARFQFVQAHGLRTLVHGWGMSQRFDCAALDLLEKMLHPNPKARATMTDVLLHPFVGVRLPPVASSSLTHVLPSEVGQQKTKTAATSFLQRWKMFRASQPQKFAVKVATC</sequence>
<dbReference type="SUPFAM" id="SSF56112">
    <property type="entry name" value="Protein kinase-like (PK-like)"/>
    <property type="match status" value="1"/>
</dbReference>
<keyword evidence="4" id="KW-0418">Kinase</keyword>
<feature type="domain" description="Protein kinase" evidence="6">
    <location>
        <begin position="4"/>
        <end position="274"/>
    </location>
</feature>
<dbReference type="GO" id="GO:0005634">
    <property type="term" value="C:nucleus"/>
    <property type="evidence" value="ECO:0007669"/>
    <property type="project" value="TreeGrafter"/>
</dbReference>
<dbReference type="InterPro" id="IPR000719">
    <property type="entry name" value="Prot_kinase_dom"/>
</dbReference>
<evidence type="ECO:0000256" key="5">
    <source>
        <dbReference type="ARBA" id="ARBA00022840"/>
    </source>
</evidence>
<name>A0A485KLU1_9STRA</name>
<dbReference type="Proteomes" id="UP000332933">
    <property type="component" value="Unassembled WGS sequence"/>
</dbReference>
<accession>A0A485KLU1</accession>
<dbReference type="Gene3D" id="1.10.510.10">
    <property type="entry name" value="Transferase(Phosphotransferase) domain 1"/>
    <property type="match status" value="1"/>
</dbReference>
<dbReference type="OrthoDB" id="60484at2759"/>
<evidence type="ECO:0000256" key="2">
    <source>
        <dbReference type="ARBA" id="ARBA00022679"/>
    </source>
</evidence>
<dbReference type="PANTHER" id="PTHR24345:SF91">
    <property type="entry name" value="SERINE_THREONINE-PROTEIN KINASE PLK4"/>
    <property type="match status" value="1"/>
</dbReference>
<dbReference type="GO" id="GO:0004674">
    <property type="term" value="F:protein serine/threonine kinase activity"/>
    <property type="evidence" value="ECO:0007669"/>
    <property type="project" value="UniProtKB-KW"/>
</dbReference>
<reference evidence="8 9" key="1">
    <citation type="submission" date="2019-03" db="EMBL/GenBank/DDBJ databases">
        <authorList>
            <person name="Gaulin E."/>
            <person name="Dumas B."/>
        </authorList>
    </citation>
    <scope>NUCLEOTIDE SEQUENCE [LARGE SCALE GENOMIC DNA]</scope>
    <source>
        <strain evidence="8">CBS 568.67</strain>
    </source>
</reference>
<reference evidence="7" key="2">
    <citation type="submission" date="2019-06" db="EMBL/GenBank/DDBJ databases">
        <title>Genomics analysis of Aphanomyces spp. identifies a new class of oomycete effector associated with host adaptation.</title>
        <authorList>
            <person name="Gaulin E."/>
        </authorList>
    </citation>
    <scope>NUCLEOTIDE SEQUENCE</scope>
    <source>
        <strain evidence="7">CBS 578.67</strain>
    </source>
</reference>